<dbReference type="PROSITE" id="PS51257">
    <property type="entry name" value="PROKAR_LIPOPROTEIN"/>
    <property type="match status" value="1"/>
</dbReference>
<keyword evidence="2" id="KW-1185">Reference proteome</keyword>
<organism evidence="1 2">
    <name type="scientific">Evansella alkalicola</name>
    <dbReference type="NCBI Taxonomy" id="745819"/>
    <lineage>
        <taxon>Bacteria</taxon>
        <taxon>Bacillati</taxon>
        <taxon>Bacillota</taxon>
        <taxon>Bacilli</taxon>
        <taxon>Bacillales</taxon>
        <taxon>Bacillaceae</taxon>
        <taxon>Evansella</taxon>
    </lineage>
</organism>
<dbReference type="EMBL" id="JAHQCR010000088">
    <property type="protein sequence ID" value="MBU9723899.1"/>
    <property type="molecule type" value="Genomic_DNA"/>
</dbReference>
<comment type="caution">
    <text evidence="1">The sequence shown here is derived from an EMBL/GenBank/DDBJ whole genome shotgun (WGS) entry which is preliminary data.</text>
</comment>
<evidence type="ECO:0000313" key="1">
    <source>
        <dbReference type="EMBL" id="MBU9723899.1"/>
    </source>
</evidence>
<proteinExistence type="predicted"/>
<name>A0ABS6K1U6_9BACI</name>
<gene>
    <name evidence="1" type="ORF">KS407_20980</name>
</gene>
<reference evidence="1 2" key="1">
    <citation type="submission" date="2021-06" db="EMBL/GenBank/DDBJ databases">
        <title>Bacillus sp. RD4P76, an endophyte from a halophyte.</title>
        <authorList>
            <person name="Sun J.-Q."/>
        </authorList>
    </citation>
    <scope>NUCLEOTIDE SEQUENCE [LARGE SCALE GENOMIC DNA]</scope>
    <source>
        <strain evidence="1 2">JCM 17098</strain>
    </source>
</reference>
<protein>
    <submittedName>
        <fullName evidence="1">Uncharacterized protein</fullName>
    </submittedName>
</protein>
<accession>A0ABS6K1U6</accession>
<evidence type="ECO:0000313" key="2">
    <source>
        <dbReference type="Proteomes" id="UP000790580"/>
    </source>
</evidence>
<dbReference type="RefSeq" id="WP_088075131.1">
    <property type="nucleotide sequence ID" value="NZ_JAHQCR010000088.1"/>
</dbReference>
<dbReference type="Proteomes" id="UP000790580">
    <property type="component" value="Unassembled WGS sequence"/>
</dbReference>
<sequence length="147" mass="17762">MKKLIILPILFLLLTACNDEVEWKMLDDGAQLESISEFMMDYFEGWSESLTSSFSIMENYFVPNSHVFHMQRRHHQQLISERKVEYFVEAIDPVVEYNDHEEFRLTWIETIEIHQGEETMKEERQRAYYISEGRQGYRITKIERLDD</sequence>